<proteinExistence type="predicted"/>
<protein>
    <recommendedName>
        <fullName evidence="4">DNA/RNA helicase</fullName>
    </recommendedName>
</protein>
<dbReference type="AlphaFoldDB" id="A0A7X3JZ83"/>
<gene>
    <name evidence="2" type="ORF">EDM21_09675</name>
</gene>
<comment type="caution">
    <text evidence="2">The sequence shown here is derived from an EMBL/GenBank/DDBJ whole genome shotgun (WGS) entry which is preliminary data.</text>
</comment>
<evidence type="ECO:0000313" key="3">
    <source>
        <dbReference type="Proteomes" id="UP000490800"/>
    </source>
</evidence>
<dbReference type="RefSeq" id="WP_157335077.1">
    <property type="nucleotide sequence ID" value="NZ_RHLK01000004.1"/>
</dbReference>
<organism evidence="2 3">
    <name type="scientific">Paenibacillus lutrae</name>
    <dbReference type="NCBI Taxonomy" id="2078573"/>
    <lineage>
        <taxon>Bacteria</taxon>
        <taxon>Bacillati</taxon>
        <taxon>Bacillota</taxon>
        <taxon>Bacilli</taxon>
        <taxon>Bacillales</taxon>
        <taxon>Paenibacillaceae</taxon>
        <taxon>Paenibacillus</taxon>
    </lineage>
</organism>
<feature type="region of interest" description="Disordered" evidence="1">
    <location>
        <begin position="93"/>
        <end position="148"/>
    </location>
</feature>
<evidence type="ECO:0000313" key="2">
    <source>
        <dbReference type="EMBL" id="MVO99797.1"/>
    </source>
</evidence>
<name>A0A7X3JZ83_9BACL</name>
<accession>A0A7X3JZ83</accession>
<dbReference type="Proteomes" id="UP000490800">
    <property type="component" value="Unassembled WGS sequence"/>
</dbReference>
<evidence type="ECO:0000256" key="1">
    <source>
        <dbReference type="SAM" id="MobiDB-lite"/>
    </source>
</evidence>
<dbReference type="OrthoDB" id="2661156at2"/>
<keyword evidence="3" id="KW-1185">Reference proteome</keyword>
<dbReference type="EMBL" id="RHLK01000004">
    <property type="protein sequence ID" value="MVO99797.1"/>
    <property type="molecule type" value="Genomic_DNA"/>
</dbReference>
<sequence length="148" mass="16248">MSDIPIFFEFPQEQALRLAYDTLCELGYRPGISMETAKPTLHIHVEGQDLSSALQIAQASGGELRVSEAEDYQEAQLYSSAYDLDHIRIPAHLVTDPESDAEGNLREKPGFSGRSDANPDPAGSYEEPQSGFDPSNDDYDGFQAGIHI</sequence>
<evidence type="ECO:0008006" key="4">
    <source>
        <dbReference type="Google" id="ProtNLM"/>
    </source>
</evidence>
<reference evidence="2 3" key="1">
    <citation type="journal article" date="2019" name="Microorganisms">
        <title>Paenibacillus lutrae sp. nov., A Chitinolytic Species Isolated from A River Otter in Castril Natural Park, Granada, Spain.</title>
        <authorList>
            <person name="Rodriguez M."/>
            <person name="Reina J.C."/>
            <person name="Bejar V."/>
            <person name="Llamas I."/>
        </authorList>
    </citation>
    <scope>NUCLEOTIDE SEQUENCE [LARGE SCALE GENOMIC DNA]</scope>
    <source>
        <strain evidence="2 3">N10</strain>
    </source>
</reference>